<evidence type="ECO:0000313" key="2">
    <source>
        <dbReference type="EMBL" id="RDX52793.1"/>
    </source>
</evidence>
<proteinExistence type="predicted"/>
<dbReference type="EMBL" id="KZ857389">
    <property type="protein sequence ID" value="RDX52793.1"/>
    <property type="molecule type" value="Genomic_DNA"/>
</dbReference>
<feature type="non-terminal residue" evidence="2">
    <location>
        <position position="143"/>
    </location>
</feature>
<feature type="region of interest" description="Disordered" evidence="1">
    <location>
        <begin position="1"/>
        <end position="46"/>
    </location>
</feature>
<keyword evidence="3" id="KW-1185">Reference proteome</keyword>
<organism evidence="2 3">
    <name type="scientific">Lentinus brumalis</name>
    <dbReference type="NCBI Taxonomy" id="2498619"/>
    <lineage>
        <taxon>Eukaryota</taxon>
        <taxon>Fungi</taxon>
        <taxon>Dikarya</taxon>
        <taxon>Basidiomycota</taxon>
        <taxon>Agaricomycotina</taxon>
        <taxon>Agaricomycetes</taxon>
        <taxon>Polyporales</taxon>
        <taxon>Polyporaceae</taxon>
        <taxon>Lentinus</taxon>
    </lineage>
</organism>
<dbReference type="STRING" id="139420.A0A371DJT0"/>
<gene>
    <name evidence="2" type="ORF">OH76DRAFT_1344637</name>
</gene>
<evidence type="ECO:0000313" key="3">
    <source>
        <dbReference type="Proteomes" id="UP000256964"/>
    </source>
</evidence>
<reference evidence="2 3" key="1">
    <citation type="journal article" date="2018" name="Biotechnol. Biofuels">
        <title>Integrative visual omics of the white-rot fungus Polyporus brumalis exposes the biotechnological potential of its oxidative enzymes for delignifying raw plant biomass.</title>
        <authorList>
            <person name="Miyauchi S."/>
            <person name="Rancon A."/>
            <person name="Drula E."/>
            <person name="Hage H."/>
            <person name="Chaduli D."/>
            <person name="Favel A."/>
            <person name="Grisel S."/>
            <person name="Henrissat B."/>
            <person name="Herpoel-Gimbert I."/>
            <person name="Ruiz-Duenas F.J."/>
            <person name="Chevret D."/>
            <person name="Hainaut M."/>
            <person name="Lin J."/>
            <person name="Wang M."/>
            <person name="Pangilinan J."/>
            <person name="Lipzen A."/>
            <person name="Lesage-Meessen L."/>
            <person name="Navarro D."/>
            <person name="Riley R."/>
            <person name="Grigoriev I.V."/>
            <person name="Zhou S."/>
            <person name="Raouche S."/>
            <person name="Rosso M.N."/>
        </authorList>
    </citation>
    <scope>NUCLEOTIDE SEQUENCE [LARGE SCALE GENOMIC DNA]</scope>
    <source>
        <strain evidence="2 3">BRFM 1820</strain>
    </source>
</reference>
<accession>A0A371DJT0</accession>
<dbReference type="AlphaFoldDB" id="A0A371DJT0"/>
<name>A0A371DJT0_9APHY</name>
<protein>
    <submittedName>
        <fullName evidence="2">Uncharacterized protein</fullName>
    </submittedName>
</protein>
<evidence type="ECO:0000256" key="1">
    <source>
        <dbReference type="SAM" id="MobiDB-lite"/>
    </source>
</evidence>
<sequence>MTEKLTSTAESRRLQRRSRPPEPNRTARGRPQEERGAFHPSHPQHNTHLVRKRVSWVIPVILTNTLPRIDASYHQRELRSRTILILFVPWRTPQDLKHTHETWTEAYQRRESEISPQHRTIIHNMNVLSECKDARDKAVATRR</sequence>
<dbReference type="Proteomes" id="UP000256964">
    <property type="component" value="Unassembled WGS sequence"/>
</dbReference>
<dbReference type="OrthoDB" id="2746251at2759"/>